<dbReference type="Proteomes" id="UP000241964">
    <property type="component" value="Unassembled WGS sequence"/>
</dbReference>
<dbReference type="RefSeq" id="WP_106599776.1">
    <property type="nucleotide sequence ID" value="NZ_PYAS01000033.1"/>
</dbReference>
<gene>
    <name evidence="1" type="ORF">CLV60_1334</name>
</gene>
<evidence type="ECO:0000313" key="2">
    <source>
        <dbReference type="Proteomes" id="UP000241964"/>
    </source>
</evidence>
<sequence length="331" mass="38076">MKSENLKIILSIYFSYLLFTSHHTYAQIKLHTEDLPRFYQAMDSVMTTSDTVKQASFVQHLYVDKASKGLREFMELRGGNTQKWVKIMTTDRSALLEKRPFILSAIDQESRILEKIEKFKVIYPNFRDGDIYFCVGINNSGGTIQDNTVYIGTEIAANQSSDWAVPLVLHEFVHTQQWVQRNINNLMKDKQAAQAYMASHKSLLSQCLVEGMADFVSELVLGQRLADRFPDGHNAFGEKYEAEIWQEFQKDMYQDIGNSKGWLYAEKEIAGKNCRDLGYFVGYKICKSFYDKAKDKKQALAQMIELDLSDENAKEFLLVSQYKPAQPNAVK</sequence>
<protein>
    <submittedName>
        <fullName evidence="1">Uncharacterized protein</fullName>
    </submittedName>
</protein>
<accession>A0A2P8F8J9</accession>
<keyword evidence="2" id="KW-1185">Reference proteome</keyword>
<proteinExistence type="predicted"/>
<name>A0A2P8F8J9_9BACT</name>
<dbReference type="InterPro" id="IPR019853">
    <property type="entry name" value="GldB-like"/>
</dbReference>
<dbReference type="AlphaFoldDB" id="A0A2P8F8J9"/>
<dbReference type="EMBL" id="PYAS01000033">
    <property type="protein sequence ID" value="PSL18056.1"/>
    <property type="molecule type" value="Genomic_DNA"/>
</dbReference>
<evidence type="ECO:0000313" key="1">
    <source>
        <dbReference type="EMBL" id="PSL18056.1"/>
    </source>
</evidence>
<reference evidence="1 2" key="1">
    <citation type="submission" date="2018-03" db="EMBL/GenBank/DDBJ databases">
        <title>Genomic Encyclopedia of Archaeal and Bacterial Type Strains, Phase II (KMG-II): from individual species to whole genera.</title>
        <authorList>
            <person name="Goeker M."/>
        </authorList>
    </citation>
    <scope>NUCLEOTIDE SEQUENCE [LARGE SCALE GENOMIC DNA]</scope>
    <source>
        <strain evidence="1 2">DSM 29057</strain>
    </source>
</reference>
<organism evidence="1 2">
    <name type="scientific">Dyadobacter jiangsuensis</name>
    <dbReference type="NCBI Taxonomy" id="1591085"/>
    <lineage>
        <taxon>Bacteria</taxon>
        <taxon>Pseudomonadati</taxon>
        <taxon>Bacteroidota</taxon>
        <taxon>Cytophagia</taxon>
        <taxon>Cytophagales</taxon>
        <taxon>Spirosomataceae</taxon>
        <taxon>Dyadobacter</taxon>
    </lineage>
</organism>
<dbReference type="OrthoDB" id="6402335at2"/>
<comment type="caution">
    <text evidence="1">The sequence shown here is derived from an EMBL/GenBank/DDBJ whole genome shotgun (WGS) entry which is preliminary data.</text>
</comment>
<dbReference type="Pfam" id="PF25594">
    <property type="entry name" value="GldB_lipo"/>
    <property type="match status" value="1"/>
</dbReference>